<comment type="caution">
    <text evidence="1">The sequence shown here is derived from an EMBL/GenBank/DDBJ whole genome shotgun (WGS) entry which is preliminary data.</text>
</comment>
<reference evidence="1" key="1">
    <citation type="submission" date="2022-04" db="EMBL/GenBank/DDBJ databases">
        <title>Jade perch genome.</title>
        <authorList>
            <person name="Chao B."/>
        </authorList>
    </citation>
    <scope>NUCLEOTIDE SEQUENCE</scope>
    <source>
        <strain evidence="1">CB-2022</strain>
    </source>
</reference>
<organism evidence="1 2">
    <name type="scientific">Scortum barcoo</name>
    <name type="common">barcoo grunter</name>
    <dbReference type="NCBI Taxonomy" id="214431"/>
    <lineage>
        <taxon>Eukaryota</taxon>
        <taxon>Metazoa</taxon>
        <taxon>Chordata</taxon>
        <taxon>Craniata</taxon>
        <taxon>Vertebrata</taxon>
        <taxon>Euteleostomi</taxon>
        <taxon>Actinopterygii</taxon>
        <taxon>Neopterygii</taxon>
        <taxon>Teleostei</taxon>
        <taxon>Neoteleostei</taxon>
        <taxon>Acanthomorphata</taxon>
        <taxon>Eupercaria</taxon>
        <taxon>Centrarchiformes</taxon>
        <taxon>Terapontoidei</taxon>
        <taxon>Terapontidae</taxon>
        <taxon>Scortum</taxon>
    </lineage>
</organism>
<sequence>MKLFLSLLILLPCVGTVTAVAGCHSDKDKDDRPRRENCGAAGFSDIPAGLEPSTKVLLFPSNVFSSLSWSSFQIFEEIYEIDLTDNKVPEVTPSASPVLPTLSVLRLGTNRLTSLPDGSFSACPGLIELYLEKNAIDSLSDHTFSGLIKLEILELSSNRIKVLPELMLHPLPAIETLYLENNKVGEHTPHKALKDNWFRQKEEVPYLYLSANPWECSCSLGYLRRYLDEYEFNVYVRDGPIINNNVESVVCDSPRWHKSKPVTSLEESELCSPATEFGPTGDFYQPIITFPPDKTTTAATILATIKLTTPPMTITPTTATSPFPTTSAPPATPPAFVEELHTVYHRVVTWSWYQTITRFIEWSNYSRSVISEAPRILTVQPTLPTVRRSTESPIKPFPTTTSVPSTTTSTTPNFQTTTTTSVPSTTTSTTPNFQTTTTTTVPSWVIDEHGGQQRGKISAVVGAGVFCLWLFAGCLLLCVASAVCILVTLARLVIWYRRVYKPLCVMLTRRGRGSEGIRLLTYDRREEEMTGGGGGGGVMALYRSVLFINREGEEAMEGNDGGRDGEGGGEGGQERLLVTLEPTGGGGAMTREEGERKGREERGVYRKTLYRVLSKEEEIEGWRDVMEECQISAEDGGRRGGGGAEGMDRERRAGRVSSKRYSVILREEREEAGGGREELDWVVGGWEVKGGGGGGEDREEPRSSWGEWLAHHLPSLPWGVTTPPEGEAAQ</sequence>
<proteinExistence type="predicted"/>
<name>A0ACB8X8G6_9TELE</name>
<dbReference type="EMBL" id="CM041532">
    <property type="protein sequence ID" value="KAI3376421.1"/>
    <property type="molecule type" value="Genomic_DNA"/>
</dbReference>
<dbReference type="Proteomes" id="UP000831701">
    <property type="component" value="Chromosome 2"/>
</dbReference>
<gene>
    <name evidence="1" type="ORF">L3Q82_016442</name>
</gene>
<accession>A0ACB8X8G6</accession>
<protein>
    <submittedName>
        <fullName evidence="1">Uncharacterized protein</fullName>
    </submittedName>
</protein>
<keyword evidence="2" id="KW-1185">Reference proteome</keyword>
<evidence type="ECO:0000313" key="1">
    <source>
        <dbReference type="EMBL" id="KAI3376421.1"/>
    </source>
</evidence>
<evidence type="ECO:0000313" key="2">
    <source>
        <dbReference type="Proteomes" id="UP000831701"/>
    </source>
</evidence>